<evidence type="ECO:0000256" key="1">
    <source>
        <dbReference type="ARBA" id="ARBA00022729"/>
    </source>
</evidence>
<feature type="signal peptide" evidence="2">
    <location>
        <begin position="1"/>
        <end position="27"/>
    </location>
</feature>
<comment type="caution">
    <text evidence="4">The sequence shown here is derived from an EMBL/GenBank/DDBJ whole genome shotgun (WGS) entry which is preliminary data.</text>
</comment>
<dbReference type="NCBIfam" id="TIGR03871">
    <property type="entry name" value="ABC_peri_MoxJ_2"/>
    <property type="match status" value="1"/>
</dbReference>
<dbReference type="PANTHER" id="PTHR35936">
    <property type="entry name" value="MEMBRANE-BOUND LYTIC MUREIN TRANSGLYCOSYLASE F"/>
    <property type="match status" value="1"/>
</dbReference>
<dbReference type="SUPFAM" id="SSF53850">
    <property type="entry name" value="Periplasmic binding protein-like II"/>
    <property type="match status" value="1"/>
</dbReference>
<dbReference type="InterPro" id="IPR022448">
    <property type="entry name" value="Quinoprotein_dehydrogenase"/>
</dbReference>
<dbReference type="EMBL" id="NHRY01000038">
    <property type="protein sequence ID" value="PPQ38638.1"/>
    <property type="molecule type" value="Genomic_DNA"/>
</dbReference>
<dbReference type="OrthoDB" id="176845at2"/>
<evidence type="ECO:0000313" key="4">
    <source>
        <dbReference type="EMBL" id="PPQ38638.1"/>
    </source>
</evidence>
<dbReference type="PANTHER" id="PTHR35936:SF17">
    <property type="entry name" value="ARGININE-BINDING EXTRACELLULAR PROTEIN ARTP"/>
    <property type="match status" value="1"/>
</dbReference>
<dbReference type="InterPro" id="IPR001638">
    <property type="entry name" value="Solute-binding_3/MltF_N"/>
</dbReference>
<keyword evidence="1 2" id="KW-0732">Signal</keyword>
<feature type="domain" description="Solute-binding protein family 3/N-terminal" evidence="3">
    <location>
        <begin position="43"/>
        <end position="273"/>
    </location>
</feature>
<accession>A0A2S6NND3</accession>
<feature type="chain" id="PRO_5015423491" evidence="2">
    <location>
        <begin position="28"/>
        <end position="283"/>
    </location>
</feature>
<keyword evidence="5" id="KW-1185">Reference proteome</keyword>
<dbReference type="SMART" id="SM00062">
    <property type="entry name" value="PBPb"/>
    <property type="match status" value="1"/>
</dbReference>
<proteinExistence type="predicted"/>
<gene>
    <name evidence="4" type="ORF">CCS01_01975</name>
</gene>
<evidence type="ECO:0000313" key="5">
    <source>
        <dbReference type="Proteomes" id="UP000239724"/>
    </source>
</evidence>
<name>A0A2S6NND3_RHOGL</name>
<reference evidence="4 5" key="1">
    <citation type="journal article" date="2018" name="Arch. Microbiol.">
        <title>New insights into the metabolic potential of the phototrophic purple bacterium Rhodopila globiformis DSM 161(T) from its draft genome sequence and evidence for a vanadium-dependent nitrogenase.</title>
        <authorList>
            <person name="Imhoff J.F."/>
            <person name="Rahn T."/>
            <person name="Kunzel S."/>
            <person name="Neulinger S.C."/>
        </authorList>
    </citation>
    <scope>NUCLEOTIDE SEQUENCE [LARGE SCALE GENOMIC DNA]</scope>
    <source>
        <strain evidence="4 5">DSM 161</strain>
    </source>
</reference>
<evidence type="ECO:0000256" key="2">
    <source>
        <dbReference type="SAM" id="SignalP"/>
    </source>
</evidence>
<evidence type="ECO:0000259" key="3">
    <source>
        <dbReference type="SMART" id="SM00062"/>
    </source>
</evidence>
<organism evidence="4 5">
    <name type="scientific">Rhodopila globiformis</name>
    <name type="common">Rhodopseudomonas globiformis</name>
    <dbReference type="NCBI Taxonomy" id="1071"/>
    <lineage>
        <taxon>Bacteria</taxon>
        <taxon>Pseudomonadati</taxon>
        <taxon>Pseudomonadota</taxon>
        <taxon>Alphaproteobacteria</taxon>
        <taxon>Acetobacterales</taxon>
        <taxon>Acetobacteraceae</taxon>
        <taxon>Rhodopila</taxon>
    </lineage>
</organism>
<sequence>MTIAALTPRRLALAACLLGLVAMRAEAQAPGLGGSVELVDPKVFRVCADPRSLPFSNEAHQGFEDKLAEMFAQKLGKTVSYTYYPRTVGFVRNTLNALKCDVIMGDAQGDDMVLTTTPYYHAYYALVVPEDSGLTGVTSLEDPRLKGKHIGVVAGTPPATIMARDGLIADARPFQLNVDTRVDAPTKAMIDEIANGTIDAGVLWGPIGGYYASRSAKPLRVIPLTHEQGAPMDFRIAMGVRRSDRDWKRTLNHLIADNQGAINKILIAYGVPIVDEQGKAITQ</sequence>
<dbReference type="Proteomes" id="UP000239724">
    <property type="component" value="Unassembled WGS sequence"/>
</dbReference>
<dbReference type="AlphaFoldDB" id="A0A2S6NND3"/>
<dbReference type="RefSeq" id="WP_104517162.1">
    <property type="nucleotide sequence ID" value="NZ_NHRY01000038.1"/>
</dbReference>
<dbReference type="Gene3D" id="3.40.190.10">
    <property type="entry name" value="Periplasmic binding protein-like II"/>
    <property type="match status" value="2"/>
</dbReference>
<protein>
    <submittedName>
        <fullName evidence="4">Methanol oxidase</fullName>
    </submittedName>
</protein>